<evidence type="ECO:0000313" key="2">
    <source>
        <dbReference type="Proteomes" id="UP001597079"/>
    </source>
</evidence>
<dbReference type="EMBL" id="JBHUCX010000045">
    <property type="protein sequence ID" value="MFD1676288.1"/>
    <property type="molecule type" value="Genomic_DNA"/>
</dbReference>
<proteinExistence type="predicted"/>
<organism evidence="1 2">
    <name type="scientific">Alicyclobacillus fodiniaquatilis</name>
    <dbReference type="NCBI Taxonomy" id="1661150"/>
    <lineage>
        <taxon>Bacteria</taxon>
        <taxon>Bacillati</taxon>
        <taxon>Bacillota</taxon>
        <taxon>Bacilli</taxon>
        <taxon>Bacillales</taxon>
        <taxon>Alicyclobacillaceae</taxon>
        <taxon>Alicyclobacillus</taxon>
    </lineage>
</organism>
<gene>
    <name evidence="1" type="ORF">ACFSB2_16405</name>
</gene>
<comment type="caution">
    <text evidence="1">The sequence shown here is derived from an EMBL/GenBank/DDBJ whole genome shotgun (WGS) entry which is preliminary data.</text>
</comment>
<protein>
    <submittedName>
        <fullName evidence="1">DUF2958 domain-containing protein</fullName>
    </submittedName>
</protein>
<sequence length="85" mass="9847">MVAKFFALGTGLSWYVVEAQKQENGDVLFFGYVDTGDYNSEWGYFSLYELEQLQYGAIPRVVRDLYFSRKKFSDIHLAAVRSKTD</sequence>
<keyword evidence="2" id="KW-1185">Reference proteome</keyword>
<reference evidence="2" key="1">
    <citation type="journal article" date="2019" name="Int. J. Syst. Evol. Microbiol.">
        <title>The Global Catalogue of Microorganisms (GCM) 10K type strain sequencing project: providing services to taxonomists for standard genome sequencing and annotation.</title>
        <authorList>
            <consortium name="The Broad Institute Genomics Platform"/>
            <consortium name="The Broad Institute Genome Sequencing Center for Infectious Disease"/>
            <person name="Wu L."/>
            <person name="Ma J."/>
        </authorList>
    </citation>
    <scope>NUCLEOTIDE SEQUENCE [LARGE SCALE GENOMIC DNA]</scope>
    <source>
        <strain evidence="2">CGMCC 1.12286</strain>
    </source>
</reference>
<name>A0ABW4JK07_9BACL</name>
<dbReference type="InterPro" id="IPR021341">
    <property type="entry name" value="DUF2958"/>
</dbReference>
<evidence type="ECO:0000313" key="1">
    <source>
        <dbReference type="EMBL" id="MFD1676288.1"/>
    </source>
</evidence>
<dbReference type="Proteomes" id="UP001597079">
    <property type="component" value="Unassembled WGS sequence"/>
</dbReference>
<accession>A0ABW4JK07</accession>
<dbReference type="RefSeq" id="WP_377944184.1">
    <property type="nucleotide sequence ID" value="NZ_JBHUCX010000045.1"/>
</dbReference>
<dbReference type="Pfam" id="PF11171">
    <property type="entry name" value="DUF2958"/>
    <property type="match status" value="1"/>
</dbReference>